<evidence type="ECO:0000256" key="2">
    <source>
        <dbReference type="HAMAP-Rule" id="MF_00634"/>
    </source>
</evidence>
<comment type="caution">
    <text evidence="3">The sequence shown here is derived from an EMBL/GenBank/DDBJ whole genome shotgun (WGS) entry which is preliminary data.</text>
</comment>
<gene>
    <name evidence="3" type="ORF">ENI34_09055</name>
</gene>
<dbReference type="InterPro" id="IPR036591">
    <property type="entry name" value="YggU-like_sf"/>
</dbReference>
<dbReference type="AlphaFoldDB" id="A0A9C9ENC2"/>
<dbReference type="Proteomes" id="UP000885826">
    <property type="component" value="Unassembled WGS sequence"/>
</dbReference>
<dbReference type="SMART" id="SM01152">
    <property type="entry name" value="DUF167"/>
    <property type="match status" value="1"/>
</dbReference>
<dbReference type="HAMAP" id="MF_00634">
    <property type="entry name" value="UPF0235"/>
    <property type="match status" value="1"/>
</dbReference>
<sequence>MYIKVKVIPRARKTTVIELESGMLKVKVSSPPADNRANQELVRILADYYGVKRSAVKIRKGEKSREKLVEILSAG</sequence>
<dbReference type="Pfam" id="PF02594">
    <property type="entry name" value="DUF167"/>
    <property type="match status" value="1"/>
</dbReference>
<accession>A0A9C9ENC2</accession>
<dbReference type="Gene3D" id="3.30.1200.10">
    <property type="entry name" value="YggU-like"/>
    <property type="match status" value="1"/>
</dbReference>
<dbReference type="GO" id="GO:0005737">
    <property type="term" value="C:cytoplasm"/>
    <property type="evidence" value="ECO:0007669"/>
    <property type="project" value="TreeGrafter"/>
</dbReference>
<reference evidence="3" key="1">
    <citation type="journal article" date="2020" name="mSystems">
        <title>Genome- and Community-Level Interaction Insights into Carbon Utilization and Element Cycling Functions of Hydrothermarchaeota in Hydrothermal Sediment.</title>
        <authorList>
            <person name="Zhou Z."/>
            <person name="Liu Y."/>
            <person name="Xu W."/>
            <person name="Pan J."/>
            <person name="Luo Z.H."/>
            <person name="Li M."/>
        </authorList>
    </citation>
    <scope>NUCLEOTIDE SEQUENCE</scope>
    <source>
        <strain evidence="3">HyVt-388</strain>
    </source>
</reference>
<dbReference type="EMBL" id="DRIG01000094">
    <property type="protein sequence ID" value="HEC79268.1"/>
    <property type="molecule type" value="Genomic_DNA"/>
</dbReference>
<evidence type="ECO:0000313" key="4">
    <source>
        <dbReference type="Proteomes" id="UP000885826"/>
    </source>
</evidence>
<organism evidence="3 4">
    <name type="scientific">candidate division WOR-3 bacterium</name>
    <dbReference type="NCBI Taxonomy" id="2052148"/>
    <lineage>
        <taxon>Bacteria</taxon>
        <taxon>Bacteria division WOR-3</taxon>
    </lineage>
</organism>
<proteinExistence type="inferred from homology"/>
<name>A0A9C9ENC2_UNCW3</name>
<dbReference type="SUPFAM" id="SSF69786">
    <property type="entry name" value="YggU-like"/>
    <property type="match status" value="1"/>
</dbReference>
<dbReference type="NCBIfam" id="TIGR00251">
    <property type="entry name" value="DUF167 family protein"/>
    <property type="match status" value="1"/>
</dbReference>
<evidence type="ECO:0000256" key="1">
    <source>
        <dbReference type="ARBA" id="ARBA00010364"/>
    </source>
</evidence>
<dbReference type="PANTHER" id="PTHR13420">
    <property type="entry name" value="UPF0235 PROTEIN C15ORF40"/>
    <property type="match status" value="1"/>
</dbReference>
<dbReference type="PANTHER" id="PTHR13420:SF7">
    <property type="entry name" value="UPF0235 PROTEIN C15ORF40"/>
    <property type="match status" value="1"/>
</dbReference>
<dbReference type="InterPro" id="IPR003746">
    <property type="entry name" value="DUF167"/>
</dbReference>
<comment type="similarity">
    <text evidence="1 2">Belongs to the UPF0235 family.</text>
</comment>
<protein>
    <recommendedName>
        <fullName evidence="2">UPF0235 protein ENI34_09055</fullName>
    </recommendedName>
</protein>
<evidence type="ECO:0000313" key="3">
    <source>
        <dbReference type="EMBL" id="HEC79268.1"/>
    </source>
</evidence>